<dbReference type="EMBL" id="AP021879">
    <property type="protein sequence ID" value="BBO88193.1"/>
    <property type="molecule type" value="Genomic_DNA"/>
</dbReference>
<accession>A0A5K8A6D5</accession>
<dbReference type="Proteomes" id="UP000422108">
    <property type="component" value="Chromosome"/>
</dbReference>
<keyword evidence="2" id="KW-1185">Reference proteome</keyword>
<evidence type="ECO:0000313" key="2">
    <source>
        <dbReference type="Proteomes" id="UP000422108"/>
    </source>
</evidence>
<proteinExistence type="predicted"/>
<reference evidence="1 2" key="1">
    <citation type="submission" date="2019-11" db="EMBL/GenBank/DDBJ databases">
        <title>Comparative genomics of hydrocarbon-degrading Desulfosarcina strains.</title>
        <authorList>
            <person name="Watanabe M."/>
            <person name="Kojima H."/>
            <person name="Fukui M."/>
        </authorList>
    </citation>
    <scope>NUCLEOTIDE SEQUENCE [LARGE SCALE GENOMIC DNA]</scope>
    <source>
        <strain evidence="2">oXyS1</strain>
    </source>
</reference>
<sequence length="39" mass="4386">MDNLAKTSTGISADTLDLRVFVSGDKTFWQWWVVGVKNV</sequence>
<dbReference type="AlphaFoldDB" id="A0A5K8A6D5"/>
<organism evidence="1 2">
    <name type="scientific">Desulfosarcina ovata subsp. ovata</name>
    <dbReference type="NCBI Taxonomy" id="2752305"/>
    <lineage>
        <taxon>Bacteria</taxon>
        <taxon>Pseudomonadati</taxon>
        <taxon>Thermodesulfobacteriota</taxon>
        <taxon>Desulfobacteria</taxon>
        <taxon>Desulfobacterales</taxon>
        <taxon>Desulfosarcinaceae</taxon>
        <taxon>Desulfosarcina</taxon>
    </lineage>
</organism>
<protein>
    <submittedName>
        <fullName evidence="1">Uncharacterized protein</fullName>
    </submittedName>
</protein>
<evidence type="ECO:0000313" key="1">
    <source>
        <dbReference type="EMBL" id="BBO88193.1"/>
    </source>
</evidence>
<name>A0A5K8A6D5_9BACT</name>
<gene>
    <name evidence="1" type="ORF">DSCOOX_13730</name>
</gene>